<dbReference type="EMBL" id="IACJ01044867">
    <property type="protein sequence ID" value="LAA41391.1"/>
    <property type="molecule type" value="Transcribed_RNA"/>
</dbReference>
<accession>A0A2D4F1M6</accession>
<reference evidence="2" key="2">
    <citation type="submission" date="2017-11" db="EMBL/GenBank/DDBJ databases">
        <title>Coralsnake Venomics: Analyses of Venom Gland Transcriptomes and Proteomes of Six Brazilian Taxa.</title>
        <authorList>
            <person name="Aird S.D."/>
            <person name="Jorge da Silva N."/>
            <person name="Qiu L."/>
            <person name="Villar-Briones A."/>
            <person name="Aparecida-Saddi V."/>
            <person name="Campos-Telles M.P."/>
            <person name="Grau M."/>
            <person name="Mikheyev A.S."/>
        </authorList>
    </citation>
    <scope>NUCLEOTIDE SEQUENCE</scope>
    <source>
        <tissue evidence="2">Venom_gland</tissue>
    </source>
</reference>
<protein>
    <submittedName>
        <fullName evidence="2">Uncharacterized protein</fullName>
    </submittedName>
</protein>
<sequence length="111" mass="12408">MGHLATISNHDRFPPPSQKVLTTQLQSSNGSPRPSYDCILSAWQLAYIYYCLQHPMVTKPQFTFLPKTATSNLGGGGGNHNICFMAAKFALEWRYSLYDHCVHLTTAVFAQ</sequence>
<evidence type="ECO:0000313" key="2">
    <source>
        <dbReference type="EMBL" id="LAA41391.1"/>
    </source>
</evidence>
<feature type="region of interest" description="Disordered" evidence="1">
    <location>
        <begin position="1"/>
        <end position="32"/>
    </location>
</feature>
<evidence type="ECO:0000256" key="1">
    <source>
        <dbReference type="SAM" id="MobiDB-lite"/>
    </source>
</evidence>
<name>A0A2D4F1M6_MICCO</name>
<dbReference type="AlphaFoldDB" id="A0A2D4F1M6"/>
<feature type="compositionally biased region" description="Polar residues" evidence="1">
    <location>
        <begin position="19"/>
        <end position="32"/>
    </location>
</feature>
<organism evidence="2">
    <name type="scientific">Micrurus corallinus</name>
    <name type="common">Brazilian coral snake</name>
    <dbReference type="NCBI Taxonomy" id="54390"/>
    <lineage>
        <taxon>Eukaryota</taxon>
        <taxon>Metazoa</taxon>
        <taxon>Chordata</taxon>
        <taxon>Craniata</taxon>
        <taxon>Vertebrata</taxon>
        <taxon>Euteleostomi</taxon>
        <taxon>Lepidosauria</taxon>
        <taxon>Squamata</taxon>
        <taxon>Bifurcata</taxon>
        <taxon>Unidentata</taxon>
        <taxon>Episquamata</taxon>
        <taxon>Toxicofera</taxon>
        <taxon>Serpentes</taxon>
        <taxon>Colubroidea</taxon>
        <taxon>Elapidae</taxon>
        <taxon>Elapinae</taxon>
        <taxon>Micrurus</taxon>
    </lineage>
</organism>
<proteinExistence type="predicted"/>
<reference evidence="2" key="1">
    <citation type="submission" date="2017-07" db="EMBL/GenBank/DDBJ databases">
        <authorList>
            <person name="Mikheyev A."/>
            <person name="Grau M."/>
        </authorList>
    </citation>
    <scope>NUCLEOTIDE SEQUENCE</scope>
    <source>
        <tissue evidence="2">Venom_gland</tissue>
    </source>
</reference>